<dbReference type="EMBL" id="QKYT01000495">
    <property type="protein sequence ID" value="RIA84409.1"/>
    <property type="molecule type" value="Genomic_DNA"/>
</dbReference>
<dbReference type="AlphaFoldDB" id="A0A397SHL9"/>
<dbReference type="InterPro" id="IPR032675">
    <property type="entry name" value="LRR_dom_sf"/>
</dbReference>
<evidence type="ECO:0008006" key="3">
    <source>
        <dbReference type="Google" id="ProtNLM"/>
    </source>
</evidence>
<proteinExistence type="predicted"/>
<gene>
    <name evidence="1" type="ORF">C1645_742346</name>
</gene>
<reference evidence="1 2" key="1">
    <citation type="submission" date="2018-06" db="EMBL/GenBank/DDBJ databases">
        <title>Comparative genomics reveals the genomic features of Rhizophagus irregularis, R. cerebriforme, R. diaphanum and Gigaspora rosea, and their symbiotic lifestyle signature.</title>
        <authorList>
            <person name="Morin E."/>
            <person name="San Clemente H."/>
            <person name="Chen E.C.H."/>
            <person name="De La Providencia I."/>
            <person name="Hainaut M."/>
            <person name="Kuo A."/>
            <person name="Kohler A."/>
            <person name="Murat C."/>
            <person name="Tang N."/>
            <person name="Roy S."/>
            <person name="Loubradou J."/>
            <person name="Henrissat B."/>
            <person name="Grigoriev I.V."/>
            <person name="Corradi N."/>
            <person name="Roux C."/>
            <person name="Martin F.M."/>
        </authorList>
    </citation>
    <scope>NUCLEOTIDE SEQUENCE [LARGE SCALE GENOMIC DNA]</scope>
    <source>
        <strain evidence="1 2">DAOM 227022</strain>
    </source>
</reference>
<dbReference type="OrthoDB" id="2332402at2759"/>
<keyword evidence="2" id="KW-1185">Reference proteome</keyword>
<evidence type="ECO:0000313" key="2">
    <source>
        <dbReference type="Proteomes" id="UP000265703"/>
    </source>
</evidence>
<sequence length="408" mass="48179">MTNNINRRGDERILAKSIFLPSDIIEEIFLYLEKEYSTNPSQLHRIIYSFTWINRNWCQNTIPYLWHKPFYSRRPSNNNKKLRNSNKKIIETLLMSMNEKERKELSMAGFNLPERGKFGSIFDYASFIKELDYFEMFNSIIDWLLEYHLHITNENIRQEYFYQRNIGNNMTGFDDNNIDGLIHLIAFSLMKMFKNHNVQIINLKLIPYNINDYIRDDNCYLLFVDQNYFKCLIENLKYLEVDTGFCDYIFLTSLSKICKNLKYLHTFKDNIRITTNNIKSQAIILNYLISSQRNLESLKLSGYTWYPTLMNESILTQINSLKILELNEIDFKSQQQQKLNSTLDIIKLCINLESLTISWCWGLGGGGSGGNYHNIQNFINNSQFPKLSNVIIKGLCPVALRKWAEAYN</sequence>
<accession>A0A397SHL9</accession>
<dbReference type="SUPFAM" id="SSF52047">
    <property type="entry name" value="RNI-like"/>
    <property type="match status" value="1"/>
</dbReference>
<comment type="caution">
    <text evidence="1">The sequence shown here is derived from an EMBL/GenBank/DDBJ whole genome shotgun (WGS) entry which is preliminary data.</text>
</comment>
<evidence type="ECO:0000313" key="1">
    <source>
        <dbReference type="EMBL" id="RIA84409.1"/>
    </source>
</evidence>
<organism evidence="1 2">
    <name type="scientific">Glomus cerebriforme</name>
    <dbReference type="NCBI Taxonomy" id="658196"/>
    <lineage>
        <taxon>Eukaryota</taxon>
        <taxon>Fungi</taxon>
        <taxon>Fungi incertae sedis</taxon>
        <taxon>Mucoromycota</taxon>
        <taxon>Glomeromycotina</taxon>
        <taxon>Glomeromycetes</taxon>
        <taxon>Glomerales</taxon>
        <taxon>Glomeraceae</taxon>
        <taxon>Glomus</taxon>
    </lineage>
</organism>
<protein>
    <recommendedName>
        <fullName evidence="3">F-box domain-containing protein</fullName>
    </recommendedName>
</protein>
<dbReference type="Gene3D" id="3.80.10.10">
    <property type="entry name" value="Ribonuclease Inhibitor"/>
    <property type="match status" value="1"/>
</dbReference>
<name>A0A397SHL9_9GLOM</name>
<dbReference type="Proteomes" id="UP000265703">
    <property type="component" value="Unassembled WGS sequence"/>
</dbReference>